<keyword evidence="3" id="KW-1185">Reference proteome</keyword>
<reference evidence="3" key="1">
    <citation type="journal article" date="2019" name="Int. J. Syst. Evol. Microbiol.">
        <title>The Global Catalogue of Microorganisms (GCM) 10K type strain sequencing project: providing services to taxonomists for standard genome sequencing and annotation.</title>
        <authorList>
            <consortium name="The Broad Institute Genomics Platform"/>
            <consortium name="The Broad Institute Genome Sequencing Center for Infectious Disease"/>
            <person name="Wu L."/>
            <person name="Ma J."/>
        </authorList>
    </citation>
    <scope>NUCLEOTIDE SEQUENCE [LARGE SCALE GENOMIC DNA]</scope>
    <source>
        <strain evidence="3">JCM 31404</strain>
    </source>
</reference>
<evidence type="ECO:0000256" key="1">
    <source>
        <dbReference type="SAM" id="MobiDB-lite"/>
    </source>
</evidence>
<feature type="region of interest" description="Disordered" evidence="1">
    <location>
        <begin position="1"/>
        <end position="57"/>
    </location>
</feature>
<evidence type="ECO:0000313" key="3">
    <source>
        <dbReference type="Proteomes" id="UP000634308"/>
    </source>
</evidence>
<sequence>MECSLAASPGRKHNTAPEWGGAGNQQSVGRHARSGASHGVPPTPREVMPHAPGAGQA</sequence>
<evidence type="ECO:0000313" key="2">
    <source>
        <dbReference type="EMBL" id="GGR57285.1"/>
    </source>
</evidence>
<organism evidence="2 3">
    <name type="scientific">Deinococcus seoulensis</name>
    <dbReference type="NCBI Taxonomy" id="1837379"/>
    <lineage>
        <taxon>Bacteria</taxon>
        <taxon>Thermotogati</taxon>
        <taxon>Deinococcota</taxon>
        <taxon>Deinococci</taxon>
        <taxon>Deinococcales</taxon>
        <taxon>Deinococcaceae</taxon>
        <taxon>Deinococcus</taxon>
    </lineage>
</organism>
<accession>A0ABQ2RR90</accession>
<comment type="caution">
    <text evidence="2">The sequence shown here is derived from an EMBL/GenBank/DDBJ whole genome shotgun (WGS) entry which is preliminary data.</text>
</comment>
<dbReference type="EMBL" id="BMQM01000010">
    <property type="protein sequence ID" value="GGR57285.1"/>
    <property type="molecule type" value="Genomic_DNA"/>
</dbReference>
<proteinExistence type="predicted"/>
<dbReference type="Proteomes" id="UP000634308">
    <property type="component" value="Unassembled WGS sequence"/>
</dbReference>
<protein>
    <submittedName>
        <fullName evidence="2">Uncharacterized protein</fullName>
    </submittedName>
</protein>
<gene>
    <name evidence="2" type="ORF">GCM10008959_18760</name>
</gene>
<name>A0ABQ2RR90_9DEIO</name>